<dbReference type="OrthoDB" id="10254827at2759"/>
<dbReference type="PANTHER" id="PTHR42722">
    <property type="entry name" value="LEUCINE DEHYDROGENASE"/>
    <property type="match status" value="1"/>
</dbReference>
<evidence type="ECO:0000313" key="2">
    <source>
        <dbReference type="Proteomes" id="UP000444721"/>
    </source>
</evidence>
<dbReference type="SUPFAM" id="SSF53223">
    <property type="entry name" value="Aminoacid dehydrogenase-like, N-terminal domain"/>
    <property type="match status" value="1"/>
</dbReference>
<dbReference type="VEuPathDB" id="AmoebaDB:FDP41_000285"/>
<reference evidence="1 2" key="1">
    <citation type="journal article" date="2019" name="Sci. Rep.">
        <title>Nanopore sequencing improves the draft genome of the human pathogenic amoeba Naegleria fowleri.</title>
        <authorList>
            <person name="Liechti N."/>
            <person name="Schurch N."/>
            <person name="Bruggmann R."/>
            <person name="Wittwer M."/>
        </authorList>
    </citation>
    <scope>NUCLEOTIDE SEQUENCE [LARGE SCALE GENOMIC DNA]</scope>
    <source>
        <strain evidence="1 2">ATCC 30894</strain>
    </source>
</reference>
<dbReference type="Gene3D" id="3.40.50.10860">
    <property type="entry name" value="Leucine Dehydrogenase, chain A, domain 1"/>
    <property type="match status" value="1"/>
</dbReference>
<dbReference type="AlphaFoldDB" id="A0A6A5C9E6"/>
<name>A0A6A5C9E6_NAEFO</name>
<dbReference type="InterPro" id="IPR016211">
    <property type="entry name" value="Glu/Phe/Leu/Val/Trp_DH_bac/arc"/>
</dbReference>
<sequence length="512" mass="57631">MFQPKRFRSQQQLLKSTTGWLINGSKTLSSPWKLCTDMLNHTSSKRYISNQTTSQLIRHFKKHHQHRGFIVFNQNVDQQKSEPYKLSHPCMEPVLECITTKHQTAGDSNVGMMVQDRAEIVGNMEALFLEVSPVTQSLLGCFIHNTKRGLALGSVDLWHYPHASEFVNAGLDQSAHAARRMALTNQYWGGAKAIIQTNTDFTLNYSNPEVRRTIMNELGSFVSSLRGVVYVDAGFGVNSHDMAHVFERTRFTTYTPKLSMNGNLAAQSHAQTTITALEGAMSLRAGSRDLSDLVMALQGIKHNYETCKLLLQKKVRKIILTDTDPIVIKHAKTVFSREIMDGIIEVRLVFEDQDSILHLENVDILVPSSDTKLDAQNISDIKASVICGVSLSQFESMDHERTLRKDQDVIIIPSLVIESSSSIIKGNEVFGFIPEIEGDPEISKYFSPDYEFSISNLVRRIITLSKEKNVSTEQCAIEIADEIMKQPHPFIPTRGSQIIQSLVKDEWNNADF</sequence>
<dbReference type="OMA" id="GCFIHNT"/>
<organism evidence="1 2">
    <name type="scientific">Naegleria fowleri</name>
    <name type="common">Brain eating amoeba</name>
    <dbReference type="NCBI Taxonomy" id="5763"/>
    <lineage>
        <taxon>Eukaryota</taxon>
        <taxon>Discoba</taxon>
        <taxon>Heterolobosea</taxon>
        <taxon>Tetramitia</taxon>
        <taxon>Eutetramitia</taxon>
        <taxon>Vahlkampfiidae</taxon>
        <taxon>Naegleria</taxon>
    </lineage>
</organism>
<keyword evidence="2" id="KW-1185">Reference proteome</keyword>
<dbReference type="PANTHER" id="PTHR42722:SF1">
    <property type="entry name" value="VALINE DEHYDROGENASE"/>
    <property type="match status" value="1"/>
</dbReference>
<comment type="caution">
    <text evidence="1">The sequence shown here is derived from an EMBL/GenBank/DDBJ whole genome shotgun (WGS) entry which is preliminary data.</text>
</comment>
<protein>
    <submittedName>
        <fullName evidence="1">Uncharacterized protein</fullName>
    </submittedName>
</protein>
<dbReference type="Gene3D" id="3.40.50.720">
    <property type="entry name" value="NAD(P)-binding Rossmann-like Domain"/>
    <property type="match status" value="1"/>
</dbReference>
<accession>A0A6A5C9E6</accession>
<dbReference type="GO" id="GO:0016639">
    <property type="term" value="F:oxidoreductase activity, acting on the CH-NH2 group of donors, NAD or NADP as acceptor"/>
    <property type="evidence" value="ECO:0007669"/>
    <property type="project" value="InterPro"/>
</dbReference>
<evidence type="ECO:0000313" key="1">
    <source>
        <dbReference type="EMBL" id="KAF0984386.1"/>
    </source>
</evidence>
<dbReference type="InterPro" id="IPR046346">
    <property type="entry name" value="Aminoacid_DH-like_N_sf"/>
</dbReference>
<dbReference type="VEuPathDB" id="AmoebaDB:NfTy_000040"/>
<dbReference type="RefSeq" id="XP_044569099.1">
    <property type="nucleotide sequence ID" value="XM_044706089.1"/>
</dbReference>
<gene>
    <name evidence="1" type="ORF">FDP41_000285</name>
</gene>
<dbReference type="Proteomes" id="UP000444721">
    <property type="component" value="Unassembled WGS sequence"/>
</dbReference>
<dbReference type="EMBL" id="VFQX01000002">
    <property type="protein sequence ID" value="KAF0984386.1"/>
    <property type="molecule type" value="Genomic_DNA"/>
</dbReference>
<proteinExistence type="predicted"/>
<dbReference type="GeneID" id="68107503"/>
<dbReference type="VEuPathDB" id="AmoebaDB:NF0115900"/>